<feature type="transmembrane region" description="Helical" evidence="1">
    <location>
        <begin position="83"/>
        <end position="106"/>
    </location>
</feature>
<evidence type="ECO:0000313" key="2">
    <source>
        <dbReference type="EMBL" id="USQ77346.1"/>
    </source>
</evidence>
<keyword evidence="3" id="KW-1185">Reference proteome</keyword>
<gene>
    <name evidence="2" type="ORF">NF557_05385</name>
</gene>
<proteinExistence type="predicted"/>
<accession>A0ABY4YLA6</accession>
<dbReference type="Proteomes" id="UP001056535">
    <property type="component" value="Chromosome"/>
</dbReference>
<feature type="transmembrane region" description="Helical" evidence="1">
    <location>
        <begin position="56"/>
        <end position="76"/>
    </location>
</feature>
<keyword evidence="1" id="KW-0812">Transmembrane</keyword>
<sequence length="151" mass="16717">MTTTRADTQVTTQADAPLPAYRVNLMRVGYLLMVVGLALVKWPLFFRDGGIASLPVYEGVVATLLTAMSLLALLGLRHPMAMLPVLVFESLWKLIWLAAVGLPYLVAGDHDAQLSSVLASVWLVVIILAVTPWDHVWRHYVRASGTPWRRV</sequence>
<evidence type="ECO:0000256" key="1">
    <source>
        <dbReference type="SAM" id="Phobius"/>
    </source>
</evidence>
<keyword evidence="1" id="KW-1133">Transmembrane helix</keyword>
<evidence type="ECO:0000313" key="3">
    <source>
        <dbReference type="Proteomes" id="UP001056535"/>
    </source>
</evidence>
<dbReference type="EMBL" id="CP099490">
    <property type="protein sequence ID" value="USQ77346.1"/>
    <property type="molecule type" value="Genomic_DNA"/>
</dbReference>
<feature type="transmembrane region" description="Helical" evidence="1">
    <location>
        <begin position="28"/>
        <end position="44"/>
    </location>
</feature>
<keyword evidence="1" id="KW-0472">Membrane</keyword>
<dbReference type="RefSeq" id="WP_252622375.1">
    <property type="nucleotide sequence ID" value="NZ_CP099490.1"/>
</dbReference>
<feature type="transmembrane region" description="Helical" evidence="1">
    <location>
        <begin position="112"/>
        <end position="133"/>
    </location>
</feature>
<name>A0ABY4YLA6_9MICO</name>
<reference evidence="2" key="1">
    <citation type="submission" date="2022-06" db="EMBL/GenBank/DDBJ databases">
        <title>Ornithinimicrobium JY.X270.</title>
        <authorList>
            <person name="Huang Y."/>
        </authorList>
    </citation>
    <scope>NUCLEOTIDE SEQUENCE</scope>
    <source>
        <strain evidence="2">JY.X270</strain>
    </source>
</reference>
<protein>
    <submittedName>
        <fullName evidence="2">Uncharacterized protein</fullName>
    </submittedName>
</protein>
<organism evidence="2 3">
    <name type="scientific">Ornithinimicrobium cryptoxanthini</name>
    <dbReference type="NCBI Taxonomy" id="2934161"/>
    <lineage>
        <taxon>Bacteria</taxon>
        <taxon>Bacillati</taxon>
        <taxon>Actinomycetota</taxon>
        <taxon>Actinomycetes</taxon>
        <taxon>Micrococcales</taxon>
        <taxon>Ornithinimicrobiaceae</taxon>
        <taxon>Ornithinimicrobium</taxon>
    </lineage>
</organism>